<sequence>MNAFELVSRRFRLAALNLSRRFAKQGPEGPTGVNLIARGAKVTLLGRRLLQRGPLLGAGGVAAFGMLPGPASAAAGSGSGLGSSAALAGLAGFASLSLPGSFAEMGLLGWLGVDLAINWGGWAVAAALKTEKFYDMLGTGSFLALTAGSLAVGGASGARKLLVSGMVGVWALRLGAYLVDRVHRTGKDARFDEIKHKPGTFLVAWTAQAVWVFLTSLPVLIINGMPSTRPLGPIDAIGITVWAVGFLTEVVADRQKAVFKAKPENKGRFIDEGLWSLSRHPNYFGEMMLWWGVFLTCAPGFSSPWHLASVVSPVFTFLLIRFVSGVPLLEKMGEQRWGQEPAFQEYKARTNMLLPLPRFKDTHTS</sequence>
<evidence type="ECO:0000313" key="2">
    <source>
        <dbReference type="EMBL" id="KAG2488490.1"/>
    </source>
</evidence>
<dbReference type="Pfam" id="PF06966">
    <property type="entry name" value="DUF1295"/>
    <property type="match status" value="1"/>
</dbReference>
<feature type="transmembrane region" description="Helical" evidence="1">
    <location>
        <begin position="161"/>
        <end position="179"/>
    </location>
</feature>
<keyword evidence="1" id="KW-1133">Transmembrane helix</keyword>
<evidence type="ECO:0000313" key="3">
    <source>
        <dbReference type="Proteomes" id="UP000612055"/>
    </source>
</evidence>
<feature type="transmembrane region" description="Helical" evidence="1">
    <location>
        <begin position="55"/>
        <end position="75"/>
    </location>
</feature>
<dbReference type="PROSITE" id="PS50244">
    <property type="entry name" value="S5A_REDUCTASE"/>
    <property type="match status" value="1"/>
</dbReference>
<feature type="transmembrane region" description="Helical" evidence="1">
    <location>
        <begin position="200"/>
        <end position="222"/>
    </location>
</feature>
<keyword evidence="1" id="KW-0472">Membrane</keyword>
<dbReference type="Proteomes" id="UP000612055">
    <property type="component" value="Unassembled WGS sequence"/>
</dbReference>
<reference evidence="2" key="1">
    <citation type="journal article" date="2020" name="bioRxiv">
        <title>Comparative genomics of Chlamydomonas.</title>
        <authorList>
            <person name="Craig R.J."/>
            <person name="Hasan A.R."/>
            <person name="Ness R.W."/>
            <person name="Keightley P.D."/>
        </authorList>
    </citation>
    <scope>NUCLEOTIDE SEQUENCE</scope>
    <source>
        <strain evidence="2">CCAP 11/70</strain>
    </source>
</reference>
<dbReference type="InterPro" id="IPR010721">
    <property type="entry name" value="UstE-like"/>
</dbReference>
<dbReference type="GO" id="GO:0016020">
    <property type="term" value="C:membrane"/>
    <property type="evidence" value="ECO:0007669"/>
    <property type="project" value="TreeGrafter"/>
</dbReference>
<dbReference type="EMBL" id="JAEHOE010000083">
    <property type="protein sequence ID" value="KAG2488490.1"/>
    <property type="molecule type" value="Genomic_DNA"/>
</dbReference>
<evidence type="ECO:0008006" key="4">
    <source>
        <dbReference type="Google" id="ProtNLM"/>
    </source>
</evidence>
<keyword evidence="1" id="KW-0812">Transmembrane</keyword>
<organism evidence="2 3">
    <name type="scientific">Edaphochlamys debaryana</name>
    <dbReference type="NCBI Taxonomy" id="47281"/>
    <lineage>
        <taxon>Eukaryota</taxon>
        <taxon>Viridiplantae</taxon>
        <taxon>Chlorophyta</taxon>
        <taxon>core chlorophytes</taxon>
        <taxon>Chlorophyceae</taxon>
        <taxon>CS clade</taxon>
        <taxon>Chlamydomonadales</taxon>
        <taxon>Chlamydomonadales incertae sedis</taxon>
        <taxon>Edaphochlamys</taxon>
    </lineage>
</organism>
<dbReference type="AlphaFoldDB" id="A0A835XRS5"/>
<evidence type="ECO:0000256" key="1">
    <source>
        <dbReference type="SAM" id="Phobius"/>
    </source>
</evidence>
<dbReference type="OrthoDB" id="67965at2759"/>
<proteinExistence type="predicted"/>
<accession>A0A835XRS5</accession>
<dbReference type="PANTHER" id="PTHR32251:SF17">
    <property type="entry name" value="STEROID 5-ALPHA REDUCTASE C-TERMINAL DOMAIN-CONTAINING PROTEIN"/>
    <property type="match status" value="1"/>
</dbReference>
<comment type="caution">
    <text evidence="2">The sequence shown here is derived from an EMBL/GenBank/DDBJ whole genome shotgun (WGS) entry which is preliminary data.</text>
</comment>
<name>A0A835XRS5_9CHLO</name>
<gene>
    <name evidence="2" type="ORF">HYH03_012994</name>
</gene>
<protein>
    <recommendedName>
        <fullName evidence="4">Steroid 5-alpha reductase C-terminal domain-containing protein</fullName>
    </recommendedName>
</protein>
<dbReference type="PANTHER" id="PTHR32251">
    <property type="entry name" value="3-OXO-5-ALPHA-STEROID 4-DEHYDROGENASE"/>
    <property type="match status" value="1"/>
</dbReference>
<feature type="transmembrane region" description="Helical" evidence="1">
    <location>
        <begin position="135"/>
        <end position="155"/>
    </location>
</feature>
<feature type="transmembrane region" description="Helical" evidence="1">
    <location>
        <begin position="234"/>
        <end position="252"/>
    </location>
</feature>
<keyword evidence="3" id="KW-1185">Reference proteome</keyword>
<dbReference type="Gene3D" id="1.20.120.1630">
    <property type="match status" value="1"/>
</dbReference>